<reference evidence="7 8" key="1">
    <citation type="submission" date="2021-08" db="EMBL/GenBank/DDBJ databases">
        <title>Culture and genomic analysis of Symbiopectobacterium purcellii sp. nov. gen. nov., isolated from the leafhopper Empoasca decipiens.</title>
        <authorList>
            <person name="Nadal-Jimenez P."/>
            <person name="Siozios S."/>
            <person name="Halliday N."/>
            <person name="Camara M."/>
            <person name="Hurst G.D.D."/>
        </authorList>
    </citation>
    <scope>NUCLEOTIDE SEQUENCE [LARGE SCALE GENOMIC DNA]</scope>
    <source>
        <strain evidence="7 8">SyEd1</strain>
    </source>
</reference>
<dbReference type="SUPFAM" id="SSF52172">
    <property type="entry name" value="CheY-like"/>
    <property type="match status" value="1"/>
</dbReference>
<evidence type="ECO:0000313" key="8">
    <source>
        <dbReference type="Proteomes" id="UP000825886"/>
    </source>
</evidence>
<feature type="domain" description="Response regulatory" evidence="6">
    <location>
        <begin position="4"/>
        <end position="120"/>
    </location>
</feature>
<dbReference type="EMBL" id="CP081864">
    <property type="protein sequence ID" value="QZN95855.1"/>
    <property type="molecule type" value="Genomic_DNA"/>
</dbReference>
<dbReference type="Pfam" id="PF00196">
    <property type="entry name" value="GerE"/>
    <property type="match status" value="1"/>
</dbReference>
<gene>
    <name evidence="7" type="ORF">K6K13_22510</name>
</gene>
<evidence type="ECO:0000256" key="2">
    <source>
        <dbReference type="ARBA" id="ARBA00023125"/>
    </source>
</evidence>
<dbReference type="PANTHER" id="PTHR44688:SF16">
    <property type="entry name" value="DNA-BINDING TRANSCRIPTIONAL ACTIVATOR DEVR_DOSR"/>
    <property type="match status" value="1"/>
</dbReference>
<keyword evidence="1" id="KW-0805">Transcription regulation</keyword>
<dbReference type="Gene3D" id="1.10.10.10">
    <property type="entry name" value="Winged helix-like DNA-binding domain superfamily/Winged helix DNA-binding domain"/>
    <property type="match status" value="1"/>
</dbReference>
<evidence type="ECO:0000256" key="3">
    <source>
        <dbReference type="ARBA" id="ARBA00023163"/>
    </source>
</evidence>
<dbReference type="PROSITE" id="PS50043">
    <property type="entry name" value="HTH_LUXR_2"/>
    <property type="match status" value="1"/>
</dbReference>
<feature type="modified residue" description="4-aspartylphosphate" evidence="4">
    <location>
        <position position="55"/>
    </location>
</feature>
<dbReference type="InterPro" id="IPR000792">
    <property type="entry name" value="Tscrpt_reg_LuxR_C"/>
</dbReference>
<dbReference type="PANTHER" id="PTHR44688">
    <property type="entry name" value="DNA-BINDING TRANSCRIPTIONAL ACTIVATOR DEVR_DOSR"/>
    <property type="match status" value="1"/>
</dbReference>
<evidence type="ECO:0000256" key="4">
    <source>
        <dbReference type="PROSITE-ProRule" id="PRU00169"/>
    </source>
</evidence>
<keyword evidence="4" id="KW-0597">Phosphoprotein</keyword>
<dbReference type="Gene3D" id="3.40.50.2300">
    <property type="match status" value="1"/>
</dbReference>
<dbReference type="CDD" id="cd06170">
    <property type="entry name" value="LuxR_C_like"/>
    <property type="match status" value="1"/>
</dbReference>
<name>A0ABX9ASC1_9ENTR</name>
<keyword evidence="2" id="KW-0238">DNA-binding</keyword>
<protein>
    <submittedName>
        <fullName evidence="7">LuxR C-terminal-related transcriptional regulator</fullName>
    </submittedName>
</protein>
<evidence type="ECO:0000313" key="7">
    <source>
        <dbReference type="EMBL" id="QZN95855.1"/>
    </source>
</evidence>
<dbReference type="SMART" id="SM00421">
    <property type="entry name" value="HTH_LUXR"/>
    <property type="match status" value="1"/>
</dbReference>
<keyword evidence="8" id="KW-1185">Reference proteome</keyword>
<dbReference type="SMART" id="SM00448">
    <property type="entry name" value="REC"/>
    <property type="match status" value="1"/>
</dbReference>
<dbReference type="Proteomes" id="UP000825886">
    <property type="component" value="Chromosome"/>
</dbReference>
<dbReference type="PROSITE" id="PS00622">
    <property type="entry name" value="HTH_LUXR_1"/>
    <property type="match status" value="1"/>
</dbReference>
<dbReference type="PROSITE" id="PS50110">
    <property type="entry name" value="RESPONSE_REGULATORY"/>
    <property type="match status" value="1"/>
</dbReference>
<feature type="domain" description="HTH luxR-type" evidence="5">
    <location>
        <begin position="136"/>
        <end position="201"/>
    </location>
</feature>
<dbReference type="PRINTS" id="PR00038">
    <property type="entry name" value="HTHLUXR"/>
</dbReference>
<dbReference type="RefSeq" id="WP_222158927.1">
    <property type="nucleotide sequence ID" value="NZ_CP081864.1"/>
</dbReference>
<dbReference type="InterPro" id="IPR036388">
    <property type="entry name" value="WH-like_DNA-bd_sf"/>
</dbReference>
<dbReference type="InterPro" id="IPR001789">
    <property type="entry name" value="Sig_transdc_resp-reg_receiver"/>
</dbReference>
<accession>A0ABX9ASC1</accession>
<dbReference type="Pfam" id="PF00072">
    <property type="entry name" value="Response_reg"/>
    <property type="match status" value="1"/>
</dbReference>
<evidence type="ECO:0000256" key="1">
    <source>
        <dbReference type="ARBA" id="ARBA00023015"/>
    </source>
</evidence>
<dbReference type="InterPro" id="IPR011006">
    <property type="entry name" value="CheY-like_superfamily"/>
</dbReference>
<sequence>MTQCVYLIDDDDAIRDSLSALLASVGWQTQPYASIADFEHQHSDWCSLHGCLLLDIRMPGKTGLTLLAEWQQRGMDIPVIIMTGHGNINLCRRAFKSGAFEFLTKPIDADLLLETVSGAMAQFQTQAAQRQQATQLRDKLNTLSAREHEVMALMMEGKSNKEIAKDLQLSARTVEAHRANLFSKLEINSLAKLIKLYGGQSLIDKAP</sequence>
<organism evidence="7 8">
    <name type="scientific">Symbiopectobacterium purcellii</name>
    <dbReference type="NCBI Taxonomy" id="2871826"/>
    <lineage>
        <taxon>Bacteria</taxon>
        <taxon>Pseudomonadati</taxon>
        <taxon>Pseudomonadota</taxon>
        <taxon>Gammaproteobacteria</taxon>
        <taxon>Enterobacterales</taxon>
        <taxon>Enterobacteriaceae</taxon>
    </lineage>
</organism>
<evidence type="ECO:0000259" key="5">
    <source>
        <dbReference type="PROSITE" id="PS50043"/>
    </source>
</evidence>
<keyword evidence="3" id="KW-0804">Transcription</keyword>
<evidence type="ECO:0000259" key="6">
    <source>
        <dbReference type="PROSITE" id="PS50110"/>
    </source>
</evidence>
<proteinExistence type="predicted"/>